<accession>A0ACC0NDQ0</accession>
<reference evidence="1" key="1">
    <citation type="submission" date="2022-02" db="EMBL/GenBank/DDBJ databases">
        <title>Plant Genome Project.</title>
        <authorList>
            <person name="Zhang R.-G."/>
        </authorList>
    </citation>
    <scope>NUCLEOTIDE SEQUENCE</scope>
    <source>
        <strain evidence="1">AT1</strain>
    </source>
</reference>
<keyword evidence="2" id="KW-1185">Reference proteome</keyword>
<comment type="caution">
    <text evidence="1">The sequence shown here is derived from an EMBL/GenBank/DDBJ whole genome shotgun (WGS) entry which is preliminary data.</text>
</comment>
<organism evidence="1 2">
    <name type="scientific">Rhododendron molle</name>
    <name type="common">Chinese azalea</name>
    <name type="synonym">Azalea mollis</name>
    <dbReference type="NCBI Taxonomy" id="49168"/>
    <lineage>
        <taxon>Eukaryota</taxon>
        <taxon>Viridiplantae</taxon>
        <taxon>Streptophyta</taxon>
        <taxon>Embryophyta</taxon>
        <taxon>Tracheophyta</taxon>
        <taxon>Spermatophyta</taxon>
        <taxon>Magnoliopsida</taxon>
        <taxon>eudicotyledons</taxon>
        <taxon>Gunneridae</taxon>
        <taxon>Pentapetalae</taxon>
        <taxon>asterids</taxon>
        <taxon>Ericales</taxon>
        <taxon>Ericaceae</taxon>
        <taxon>Ericoideae</taxon>
        <taxon>Rhodoreae</taxon>
        <taxon>Rhododendron</taxon>
    </lineage>
</organism>
<proteinExistence type="predicted"/>
<dbReference type="Proteomes" id="UP001062846">
    <property type="component" value="Chromosome 6"/>
</dbReference>
<name>A0ACC0NDQ0_RHOML</name>
<evidence type="ECO:0000313" key="2">
    <source>
        <dbReference type="Proteomes" id="UP001062846"/>
    </source>
</evidence>
<protein>
    <submittedName>
        <fullName evidence="1">Uncharacterized protein</fullName>
    </submittedName>
</protein>
<sequence>MPKVIMKIAMDYGPHGHRCFCYTLVALTMQLLTLWKIIISKISGSNFRGDLYYSNVVEKFMVLVHVNPVFVARIIKYGEITWILKSGRLYFALYQLWIFQLLLFKIREEDDHDQENWHGIDIAITGSIQPLLLDFRYFNVLVLSL</sequence>
<gene>
    <name evidence="1" type="ORF">RHMOL_Rhmol06G0189400</name>
</gene>
<evidence type="ECO:0000313" key="1">
    <source>
        <dbReference type="EMBL" id="KAI8551478.1"/>
    </source>
</evidence>
<dbReference type="EMBL" id="CM046393">
    <property type="protein sequence ID" value="KAI8551478.1"/>
    <property type="molecule type" value="Genomic_DNA"/>
</dbReference>